<proteinExistence type="predicted"/>
<dbReference type="InterPro" id="IPR003838">
    <property type="entry name" value="ABC3_permease_C"/>
</dbReference>
<keyword evidence="5 7" id="KW-0472">Membrane</keyword>
<evidence type="ECO:0000256" key="3">
    <source>
        <dbReference type="ARBA" id="ARBA00022692"/>
    </source>
</evidence>
<feature type="transmembrane region" description="Helical" evidence="7">
    <location>
        <begin position="223"/>
        <end position="247"/>
    </location>
</feature>
<name>A0AA41PUH2_9ACTN</name>
<organism evidence="9 10">
    <name type="scientific">Yinghuangia soli</name>
    <dbReference type="NCBI Taxonomy" id="2908204"/>
    <lineage>
        <taxon>Bacteria</taxon>
        <taxon>Bacillati</taxon>
        <taxon>Actinomycetota</taxon>
        <taxon>Actinomycetes</taxon>
        <taxon>Kitasatosporales</taxon>
        <taxon>Streptomycetaceae</taxon>
        <taxon>Yinghuangia</taxon>
    </lineage>
</organism>
<feature type="transmembrane region" description="Helical" evidence="7">
    <location>
        <begin position="784"/>
        <end position="806"/>
    </location>
</feature>
<dbReference type="PANTHER" id="PTHR30287:SF2">
    <property type="entry name" value="BLL1001 PROTEIN"/>
    <property type="match status" value="1"/>
</dbReference>
<comment type="subcellular location">
    <subcellularLocation>
        <location evidence="1">Cell membrane</location>
        <topology evidence="1">Multi-pass membrane protein</topology>
    </subcellularLocation>
</comment>
<dbReference type="Pfam" id="PF02687">
    <property type="entry name" value="FtsX"/>
    <property type="match status" value="2"/>
</dbReference>
<feature type="compositionally biased region" description="Low complexity" evidence="6">
    <location>
        <begin position="572"/>
        <end position="585"/>
    </location>
</feature>
<accession>A0AA41PUH2</accession>
<keyword evidence="4 7" id="KW-1133">Transmembrane helix</keyword>
<sequence length="821" mass="84068">MSGPEADGTGGMSAWLRDLGMGARFAVTGGAGSWFRSLFTVVGIALGTGLLLLATAVPGALDAREARGEARVERSVAPYSSWVQGKVLPVDPATAAADAAASRPRPDTLLVGSADTEFRGNEIRGRLLQPDGADAPLPPGLKAFPGPGEMAVSPALADLLSAPGSELLRERLPYKTVATVGDSGLTGPAELVFYAGSDRLTLDVAERVDGFGRPHQPSELGPLLTLLAVTVFVVLLTPVLVFVAVASRFGAAARDRRMAALRLVGADLAMTRRITTGELLATAAAGSVLGIVCFVVGREFVRDVELWDVSAFPADVTPSPGLGLLVVLGIPAAAVAAGLMALRGVTVEPLGVVRRAEPPQGRWWLRLVPALLGLVLLLPMLRGPEEPTESVNIYVLSAGIALLLLGLTALIPGLVRFATARLGGGPVAWLLGVRRLGSGNAASVRVVNGIAVAVAGAIAVQMLLTGMESTFTQATGQRPDLADMRVTVQAGPESVEKLAAVAAAPGVESVVAFSESAATDGTSEKLQHVAVADCAAMFVLAGIADCRPGDVFSVSFAPRPPRGAEPDGYGVPGSPALPGSDAAAGADGGFAPGTAVRLTLPGTENETVPWTVPATVRRTQLAQDVAPLGGSGLYITPEALAGSGYRAMAAAAYVRLVPGYQDSAEQVRTAVAKIDPTANAHALAERSQVRKYTNIKRGLFIGAVVTLLLIAVSMLVAMLEQLREQRRPLAALAAIGTPHRTLALSVLAQAAIPVLAGLALAVAGGVGLGTVLLGVAAHPVAVDWSYVATVAGLGAAAVFTVALLGLPPLWRLVKPENLRTE</sequence>
<evidence type="ECO:0000259" key="8">
    <source>
        <dbReference type="Pfam" id="PF02687"/>
    </source>
</evidence>
<protein>
    <submittedName>
        <fullName evidence="9">ABC transporter permease</fullName>
    </submittedName>
</protein>
<comment type="caution">
    <text evidence="9">The sequence shown here is derived from an EMBL/GenBank/DDBJ whole genome shotgun (WGS) entry which is preliminary data.</text>
</comment>
<evidence type="ECO:0000313" key="9">
    <source>
        <dbReference type="EMBL" id="MCF2526090.1"/>
    </source>
</evidence>
<dbReference type="AlphaFoldDB" id="A0AA41PUH2"/>
<feature type="transmembrane region" description="Helical" evidence="7">
    <location>
        <begin position="393"/>
        <end position="415"/>
    </location>
</feature>
<evidence type="ECO:0000256" key="1">
    <source>
        <dbReference type="ARBA" id="ARBA00004651"/>
    </source>
</evidence>
<feature type="transmembrane region" description="Helical" evidence="7">
    <location>
        <begin position="698"/>
        <end position="719"/>
    </location>
</feature>
<evidence type="ECO:0000313" key="10">
    <source>
        <dbReference type="Proteomes" id="UP001165378"/>
    </source>
</evidence>
<gene>
    <name evidence="9" type="ORF">LZ495_02470</name>
</gene>
<dbReference type="InterPro" id="IPR038766">
    <property type="entry name" value="Membrane_comp_ABC_pdt"/>
</dbReference>
<feature type="transmembrane region" description="Helical" evidence="7">
    <location>
        <begin position="279"/>
        <end position="301"/>
    </location>
</feature>
<evidence type="ECO:0000256" key="5">
    <source>
        <dbReference type="ARBA" id="ARBA00023136"/>
    </source>
</evidence>
<feature type="domain" description="ABC3 transporter permease C-terminal" evidence="8">
    <location>
        <begin position="701"/>
        <end position="804"/>
    </location>
</feature>
<evidence type="ECO:0000256" key="4">
    <source>
        <dbReference type="ARBA" id="ARBA00022989"/>
    </source>
</evidence>
<feature type="domain" description="ABC3 transporter permease C-terminal" evidence="8">
    <location>
        <begin position="231"/>
        <end position="343"/>
    </location>
</feature>
<feature type="transmembrane region" description="Helical" evidence="7">
    <location>
        <begin position="363"/>
        <end position="381"/>
    </location>
</feature>
<dbReference type="EMBL" id="JAKFHA010000001">
    <property type="protein sequence ID" value="MCF2526090.1"/>
    <property type="molecule type" value="Genomic_DNA"/>
</dbReference>
<dbReference type="Proteomes" id="UP001165378">
    <property type="component" value="Unassembled WGS sequence"/>
</dbReference>
<evidence type="ECO:0000256" key="2">
    <source>
        <dbReference type="ARBA" id="ARBA00022475"/>
    </source>
</evidence>
<keyword evidence="3 7" id="KW-0812">Transmembrane</keyword>
<feature type="region of interest" description="Disordered" evidence="6">
    <location>
        <begin position="562"/>
        <end position="585"/>
    </location>
</feature>
<dbReference type="RefSeq" id="WP_235050148.1">
    <property type="nucleotide sequence ID" value="NZ_JAKFHA010000001.1"/>
</dbReference>
<keyword evidence="10" id="KW-1185">Reference proteome</keyword>
<evidence type="ECO:0000256" key="7">
    <source>
        <dbReference type="SAM" id="Phobius"/>
    </source>
</evidence>
<feature type="transmembrane region" description="Helical" evidence="7">
    <location>
        <begin position="750"/>
        <end position="778"/>
    </location>
</feature>
<feature type="transmembrane region" description="Helical" evidence="7">
    <location>
        <begin position="321"/>
        <end position="342"/>
    </location>
</feature>
<evidence type="ECO:0000256" key="6">
    <source>
        <dbReference type="SAM" id="MobiDB-lite"/>
    </source>
</evidence>
<keyword evidence="2" id="KW-1003">Cell membrane</keyword>
<dbReference type="PANTHER" id="PTHR30287">
    <property type="entry name" value="MEMBRANE COMPONENT OF PREDICTED ABC SUPERFAMILY METABOLITE UPTAKE TRANSPORTER"/>
    <property type="match status" value="1"/>
</dbReference>
<dbReference type="GO" id="GO:0005886">
    <property type="term" value="C:plasma membrane"/>
    <property type="evidence" value="ECO:0007669"/>
    <property type="project" value="UniProtKB-SubCell"/>
</dbReference>
<reference evidence="9" key="1">
    <citation type="submission" date="2022-01" db="EMBL/GenBank/DDBJ databases">
        <title>Genome-Based Taxonomic Classification of the Phylum Actinobacteria.</title>
        <authorList>
            <person name="Gao Y."/>
        </authorList>
    </citation>
    <scope>NUCLEOTIDE SEQUENCE</scope>
    <source>
        <strain evidence="9">KLBMP 8922</strain>
    </source>
</reference>